<sequence>MEKLETLVYYAREMHQTGLVKGTNGNVSVRDAKNNRMWITPSAVPYHLITTADLVAVDLATGEVVAGERKPSSETPMHASIYRLRPDVEAVVHTHSTYATMFACAGEEIPPVHYLIAEIGDRVPVADYARFGSEELAEEAVAVLNGANGALLKNHGVITVGKTLASAYTRAEIIENVAHLAFGAQMIGQCQILSPEQLEETRSQFASYFADADPTRGKE</sequence>
<protein>
    <submittedName>
        <fullName evidence="4">Class II aldolase/adducin family protein</fullName>
    </submittedName>
</protein>
<feature type="domain" description="Class II aldolase/adducin N-terminal" evidence="3">
    <location>
        <begin position="5"/>
        <end position="182"/>
    </location>
</feature>
<dbReference type="InterPro" id="IPR001303">
    <property type="entry name" value="Aldolase_II/adducin_N"/>
</dbReference>
<evidence type="ECO:0000259" key="3">
    <source>
        <dbReference type="SMART" id="SM01007"/>
    </source>
</evidence>
<dbReference type="GO" id="GO:0016832">
    <property type="term" value="F:aldehyde-lyase activity"/>
    <property type="evidence" value="ECO:0007669"/>
    <property type="project" value="TreeGrafter"/>
</dbReference>
<name>A0A7W1WRT4_9BACL</name>
<dbReference type="GO" id="GO:0005829">
    <property type="term" value="C:cytosol"/>
    <property type="evidence" value="ECO:0007669"/>
    <property type="project" value="TreeGrafter"/>
</dbReference>
<dbReference type="SUPFAM" id="SSF53639">
    <property type="entry name" value="AraD/HMP-PK domain-like"/>
    <property type="match status" value="1"/>
</dbReference>
<dbReference type="GO" id="GO:0046872">
    <property type="term" value="F:metal ion binding"/>
    <property type="evidence" value="ECO:0007669"/>
    <property type="project" value="UniProtKB-KW"/>
</dbReference>
<organism evidence="4 5">
    <name type="scientific">Paenactinomyces guangxiensis</name>
    <dbReference type="NCBI Taxonomy" id="1490290"/>
    <lineage>
        <taxon>Bacteria</taxon>
        <taxon>Bacillati</taxon>
        <taxon>Bacillota</taxon>
        <taxon>Bacilli</taxon>
        <taxon>Bacillales</taxon>
        <taxon>Thermoactinomycetaceae</taxon>
        <taxon>Paenactinomyces</taxon>
    </lineage>
</organism>
<gene>
    <name evidence="4" type="ORF">H1191_10305</name>
</gene>
<dbReference type="AlphaFoldDB" id="A0A7W1WRT4"/>
<dbReference type="EMBL" id="JACEIQ010000009">
    <property type="protein sequence ID" value="MBA4494696.1"/>
    <property type="molecule type" value="Genomic_DNA"/>
</dbReference>
<accession>A0A7W1WRT4</accession>
<keyword evidence="1" id="KW-0479">Metal-binding</keyword>
<dbReference type="PANTHER" id="PTHR22789">
    <property type="entry name" value="FUCULOSE PHOSPHATE ALDOLASE"/>
    <property type="match status" value="1"/>
</dbReference>
<dbReference type="Gene3D" id="3.40.225.10">
    <property type="entry name" value="Class II aldolase/adducin N-terminal domain"/>
    <property type="match status" value="1"/>
</dbReference>
<dbReference type="PANTHER" id="PTHR22789:SF0">
    <property type="entry name" value="3-OXO-TETRONATE 4-PHOSPHATE DECARBOXYLASE-RELATED"/>
    <property type="match status" value="1"/>
</dbReference>
<evidence type="ECO:0000313" key="5">
    <source>
        <dbReference type="Proteomes" id="UP000535491"/>
    </source>
</evidence>
<keyword evidence="2" id="KW-0456">Lyase</keyword>
<dbReference type="RefSeq" id="WP_181751934.1">
    <property type="nucleotide sequence ID" value="NZ_JACEIQ010000009.1"/>
</dbReference>
<dbReference type="Pfam" id="PF00596">
    <property type="entry name" value="Aldolase_II"/>
    <property type="match status" value="1"/>
</dbReference>
<reference evidence="4 5" key="1">
    <citation type="submission" date="2020-07" db="EMBL/GenBank/DDBJ databases">
        <authorList>
            <person name="Feng H."/>
        </authorList>
    </citation>
    <scope>NUCLEOTIDE SEQUENCE [LARGE SCALE GENOMIC DNA]</scope>
    <source>
        <strain evidence="5">s-10</strain>
    </source>
</reference>
<dbReference type="InterPro" id="IPR050197">
    <property type="entry name" value="Aldolase_class_II_sugar_metab"/>
</dbReference>
<dbReference type="InterPro" id="IPR036409">
    <property type="entry name" value="Aldolase_II/adducin_N_sf"/>
</dbReference>
<evidence type="ECO:0000256" key="1">
    <source>
        <dbReference type="ARBA" id="ARBA00022723"/>
    </source>
</evidence>
<comment type="caution">
    <text evidence="4">The sequence shown here is derived from an EMBL/GenBank/DDBJ whole genome shotgun (WGS) entry which is preliminary data.</text>
</comment>
<evidence type="ECO:0000313" key="4">
    <source>
        <dbReference type="EMBL" id="MBA4494696.1"/>
    </source>
</evidence>
<dbReference type="GO" id="GO:0019323">
    <property type="term" value="P:pentose catabolic process"/>
    <property type="evidence" value="ECO:0007669"/>
    <property type="project" value="TreeGrafter"/>
</dbReference>
<dbReference type="Proteomes" id="UP000535491">
    <property type="component" value="Unassembled WGS sequence"/>
</dbReference>
<keyword evidence="5" id="KW-1185">Reference proteome</keyword>
<dbReference type="SMART" id="SM01007">
    <property type="entry name" value="Aldolase_II"/>
    <property type="match status" value="1"/>
</dbReference>
<proteinExistence type="predicted"/>
<evidence type="ECO:0000256" key="2">
    <source>
        <dbReference type="ARBA" id="ARBA00023239"/>
    </source>
</evidence>